<evidence type="ECO:0000313" key="2">
    <source>
        <dbReference type="Proteomes" id="UP000192573"/>
    </source>
</evidence>
<accession>A0A1V8P451</accession>
<dbReference type="RefSeq" id="WP_080858560.1">
    <property type="nucleotide sequence ID" value="NZ_CP077405.1"/>
</dbReference>
<evidence type="ECO:0000313" key="1">
    <source>
        <dbReference type="EMBL" id="OQM43450.1"/>
    </source>
</evidence>
<protein>
    <submittedName>
        <fullName evidence="1">Uncharacterized protein</fullName>
    </submittedName>
</protein>
<dbReference type="Proteomes" id="UP000192573">
    <property type="component" value="Unassembled WGS sequence"/>
</dbReference>
<reference evidence="1 2" key="1">
    <citation type="submission" date="2017-03" db="EMBL/GenBank/DDBJ databases">
        <authorList>
            <person name="Afonso C.L."/>
            <person name="Miller P.J."/>
            <person name="Scott M.A."/>
            <person name="Spackman E."/>
            <person name="Goraichik I."/>
            <person name="Dimitrov K.M."/>
            <person name="Suarez D.L."/>
            <person name="Swayne D.E."/>
        </authorList>
    </citation>
    <scope>NUCLEOTIDE SEQUENCE [LARGE SCALE GENOMIC DNA]</scope>
    <source>
        <strain evidence="1 2">ATCC 51113</strain>
    </source>
</reference>
<dbReference type="AlphaFoldDB" id="A0A1V8P451"/>
<comment type="caution">
    <text evidence="1">The sequence shown here is derived from an EMBL/GenBank/DDBJ whole genome shotgun (WGS) entry which is preliminary data.</text>
</comment>
<name>A0A1V8P451_CITBR</name>
<organism evidence="1 2">
    <name type="scientific">Citrobacter braakii</name>
    <dbReference type="NCBI Taxonomy" id="57706"/>
    <lineage>
        <taxon>Bacteria</taxon>
        <taxon>Pseudomonadati</taxon>
        <taxon>Pseudomonadota</taxon>
        <taxon>Gammaproteobacteria</taxon>
        <taxon>Enterobacterales</taxon>
        <taxon>Enterobacteriaceae</taxon>
        <taxon>Citrobacter</taxon>
        <taxon>Citrobacter freundii complex</taxon>
    </lineage>
</organism>
<sequence length="187" mass="21146">MVSPNDFLPYVRRNISGPLNIMMADAVLQAAITFCRESLYCRRIVTLNPEAGVIYPLVSDDAPVSCTRIIRIATPERELFADSDVDISTDKSLMFTVSCHLVGVLFAVAPRADAKTVPDELMDYPEVIADGAASLLFMQAGKPWQDPQRSEYFREKFTDGYRRAYRDALDISPVSPFRNPVRRQRFF</sequence>
<dbReference type="EMBL" id="NAEW01000001">
    <property type="protein sequence ID" value="OQM43450.1"/>
    <property type="molecule type" value="Genomic_DNA"/>
</dbReference>
<gene>
    <name evidence="1" type="ORF">BZK42_00685</name>
</gene>
<proteinExistence type="predicted"/>